<comment type="caution">
    <text evidence="1">The sequence shown here is derived from an EMBL/GenBank/DDBJ whole genome shotgun (WGS) entry which is preliminary data.</text>
</comment>
<evidence type="ECO:0000313" key="2">
    <source>
        <dbReference type="Proteomes" id="UP000285146"/>
    </source>
</evidence>
<dbReference type="AlphaFoldDB" id="A0A423W743"/>
<keyword evidence="2" id="KW-1185">Reference proteome</keyword>
<accession>A0A423W743</accession>
<evidence type="ECO:0000313" key="1">
    <source>
        <dbReference type="EMBL" id="ROV99165.1"/>
    </source>
</evidence>
<protein>
    <submittedName>
        <fullName evidence="1">Uncharacterized protein</fullName>
    </submittedName>
</protein>
<dbReference type="OrthoDB" id="2968825at2759"/>
<dbReference type="InParanoid" id="A0A423W743"/>
<dbReference type="Proteomes" id="UP000285146">
    <property type="component" value="Unassembled WGS sequence"/>
</dbReference>
<sequence>MATDNRVKLDVTLRVSPSLSLHNAQATLDVGLNVSTRAGVPITIMLYRNIFEVIEPGQGLDIFARGAFAPLKGVNDAEGRKIRLGGHLRVNERMRTDILDLRERGIQFATIPGDSSEINFTHHLDWDRIFKYTDNSDSIHTKDDLVPGEKFRIGANKKFLKVLWWCFGDLNGDLRDKKFHPWLLDSCQESDRPSDDFLRDGGWVLGEEENEDGPKLDVVLQDQDAVFEIGD</sequence>
<dbReference type="EMBL" id="LKEB01000059">
    <property type="protein sequence ID" value="ROV99165.1"/>
    <property type="molecule type" value="Genomic_DNA"/>
</dbReference>
<name>A0A423W743_9PEZI</name>
<reference evidence="1 2" key="1">
    <citation type="submission" date="2015-09" db="EMBL/GenBank/DDBJ databases">
        <title>Host preference determinants of Valsa canker pathogens revealed by comparative genomics.</title>
        <authorList>
            <person name="Yin Z."/>
            <person name="Huang L."/>
        </authorList>
    </citation>
    <scope>NUCLEOTIDE SEQUENCE [LARGE SCALE GENOMIC DNA]</scope>
    <source>
        <strain evidence="1 2">SXYLt</strain>
    </source>
</reference>
<gene>
    <name evidence="1" type="ORF">VPNG_08210</name>
</gene>
<organism evidence="1 2">
    <name type="scientific">Cytospora leucostoma</name>
    <dbReference type="NCBI Taxonomy" id="1230097"/>
    <lineage>
        <taxon>Eukaryota</taxon>
        <taxon>Fungi</taxon>
        <taxon>Dikarya</taxon>
        <taxon>Ascomycota</taxon>
        <taxon>Pezizomycotina</taxon>
        <taxon>Sordariomycetes</taxon>
        <taxon>Sordariomycetidae</taxon>
        <taxon>Diaporthales</taxon>
        <taxon>Cytosporaceae</taxon>
        <taxon>Cytospora</taxon>
    </lineage>
</organism>
<proteinExistence type="predicted"/>